<dbReference type="Proteomes" id="UP001161017">
    <property type="component" value="Unassembled WGS sequence"/>
</dbReference>
<feature type="compositionally biased region" description="Polar residues" evidence="4">
    <location>
        <begin position="73"/>
        <end position="85"/>
    </location>
</feature>
<evidence type="ECO:0000256" key="4">
    <source>
        <dbReference type="SAM" id="MobiDB-lite"/>
    </source>
</evidence>
<dbReference type="PANTHER" id="PTHR28263:SF1">
    <property type="entry name" value="GOLGI TO ER TRAFFIC PROTEIN 2"/>
    <property type="match status" value="1"/>
</dbReference>
<dbReference type="Pfam" id="PF08690">
    <property type="entry name" value="GET2"/>
    <property type="match status" value="1"/>
</dbReference>
<feature type="compositionally biased region" description="Basic and acidic residues" evidence="4">
    <location>
        <begin position="23"/>
        <end position="39"/>
    </location>
</feature>
<gene>
    <name evidence="5" type="ORF">OHK93_003279</name>
</gene>
<feature type="compositionally biased region" description="Polar residues" evidence="4">
    <location>
        <begin position="1"/>
        <end position="10"/>
    </location>
</feature>
<reference evidence="5" key="1">
    <citation type="journal article" date="2023" name="Genome Biol. Evol.">
        <title>First Whole Genome Sequence and Flow Cytometry Genome Size Data for the Lichen-Forming Fungus Ramalina farinacea (Ascomycota).</title>
        <authorList>
            <person name="Llewellyn T."/>
            <person name="Mian S."/>
            <person name="Hill R."/>
            <person name="Leitch I.J."/>
            <person name="Gaya E."/>
        </authorList>
    </citation>
    <scope>NUCLEOTIDE SEQUENCE</scope>
    <source>
        <strain evidence="5">LIQ254RAFAR</strain>
    </source>
</reference>
<accession>A0AA43QW93</accession>
<evidence type="ECO:0000313" key="6">
    <source>
        <dbReference type="Proteomes" id="UP001161017"/>
    </source>
</evidence>
<feature type="region of interest" description="Disordered" evidence="4">
    <location>
        <begin position="128"/>
        <end position="165"/>
    </location>
</feature>
<proteinExistence type="predicted"/>
<keyword evidence="1" id="KW-0812">Transmembrane</keyword>
<keyword evidence="6" id="KW-1185">Reference proteome</keyword>
<feature type="region of interest" description="Disordered" evidence="4">
    <location>
        <begin position="1"/>
        <end position="90"/>
    </location>
</feature>
<evidence type="ECO:0000256" key="1">
    <source>
        <dbReference type="ARBA" id="ARBA00022692"/>
    </source>
</evidence>
<comment type="caution">
    <text evidence="5">The sequence shown here is derived from an EMBL/GenBank/DDBJ whole genome shotgun (WGS) entry which is preliminary data.</text>
</comment>
<sequence>MEDPSPSTDVETPGQKQARLRRERREAKIKTEGTSRLEKITNLSGRQNLPDPSPLQPNLASTTTDPEEVDLSTHPSAQHGRQQGQRPPASDAELRALLRAGAPPPGIDHEASQDGQTEDPMVKMLSQLMGGMTPGADGSAPPDGNGLPPGLAAMMGGGAGGPGSAQPEGGTYDYVWKIVHAVFAFALGVYVTGTSTAFAGPVVRIPGKVVNESVVAGKDRVNLFWAFATAELILQSTRYFLERGRTGSGIGGWMGMASGLLGEPWGSYVRLLARYSGIWSTIVEDGCMLIFIVGVVSWWKGAIN</sequence>
<keyword evidence="3" id="KW-0472">Membrane</keyword>
<dbReference type="GO" id="GO:0006890">
    <property type="term" value="P:retrograde vesicle-mediated transport, Golgi to endoplasmic reticulum"/>
    <property type="evidence" value="ECO:0007669"/>
    <property type="project" value="TreeGrafter"/>
</dbReference>
<dbReference type="AlphaFoldDB" id="A0AA43QW93"/>
<dbReference type="InterPro" id="IPR028143">
    <property type="entry name" value="Get2/sif1"/>
</dbReference>
<name>A0AA43QW93_9LECA</name>
<evidence type="ECO:0000256" key="2">
    <source>
        <dbReference type="ARBA" id="ARBA00022989"/>
    </source>
</evidence>
<evidence type="ECO:0008006" key="7">
    <source>
        <dbReference type="Google" id="ProtNLM"/>
    </source>
</evidence>
<keyword evidence="2" id="KW-1133">Transmembrane helix</keyword>
<dbReference type="EMBL" id="JAPUFD010000016">
    <property type="protein sequence ID" value="MDI1492068.1"/>
    <property type="molecule type" value="Genomic_DNA"/>
</dbReference>
<protein>
    <recommendedName>
        <fullName evidence="7">GET complex, subunit GET2</fullName>
    </recommendedName>
</protein>
<organism evidence="5 6">
    <name type="scientific">Ramalina farinacea</name>
    <dbReference type="NCBI Taxonomy" id="258253"/>
    <lineage>
        <taxon>Eukaryota</taxon>
        <taxon>Fungi</taxon>
        <taxon>Dikarya</taxon>
        <taxon>Ascomycota</taxon>
        <taxon>Pezizomycotina</taxon>
        <taxon>Lecanoromycetes</taxon>
        <taxon>OSLEUM clade</taxon>
        <taxon>Lecanoromycetidae</taxon>
        <taxon>Lecanorales</taxon>
        <taxon>Lecanorineae</taxon>
        <taxon>Ramalinaceae</taxon>
        <taxon>Ramalina</taxon>
    </lineage>
</organism>
<dbReference type="PANTHER" id="PTHR28263">
    <property type="entry name" value="GOLGI TO ER TRAFFIC PROTEIN 2"/>
    <property type="match status" value="1"/>
</dbReference>
<evidence type="ECO:0000256" key="3">
    <source>
        <dbReference type="ARBA" id="ARBA00023136"/>
    </source>
</evidence>
<evidence type="ECO:0000313" key="5">
    <source>
        <dbReference type="EMBL" id="MDI1492068.1"/>
    </source>
</evidence>